<evidence type="ECO:0000313" key="1">
    <source>
        <dbReference type="EMBL" id="SVD72064.1"/>
    </source>
</evidence>
<dbReference type="PANTHER" id="PTHR42820">
    <property type="entry name" value="SHORT-CHAIN DEHYDROGENASE REDUCTASE"/>
    <property type="match status" value="1"/>
</dbReference>
<dbReference type="PANTHER" id="PTHR42820:SF1">
    <property type="entry name" value="SHORT-CHAIN DEHYDROGENASE_REDUCTASE FAMILY PROTEIN"/>
    <property type="match status" value="1"/>
</dbReference>
<dbReference type="EMBL" id="UINC01168831">
    <property type="protein sequence ID" value="SVD72064.1"/>
    <property type="molecule type" value="Genomic_DNA"/>
</dbReference>
<name>A0A382XMI2_9ZZZZ</name>
<organism evidence="1">
    <name type="scientific">marine metagenome</name>
    <dbReference type="NCBI Taxonomy" id="408172"/>
    <lineage>
        <taxon>unclassified sequences</taxon>
        <taxon>metagenomes</taxon>
        <taxon>ecological metagenomes</taxon>
    </lineage>
</organism>
<evidence type="ECO:0008006" key="2">
    <source>
        <dbReference type="Google" id="ProtNLM"/>
    </source>
</evidence>
<protein>
    <recommendedName>
        <fullName evidence="2">Short-chain dehydrogenase/reductase SDR</fullName>
    </recommendedName>
</protein>
<accession>A0A382XMI2</accession>
<feature type="non-terminal residue" evidence="1">
    <location>
        <position position="82"/>
    </location>
</feature>
<dbReference type="CDD" id="cd05233">
    <property type="entry name" value="SDR_c"/>
    <property type="match status" value="1"/>
</dbReference>
<dbReference type="InterPro" id="IPR036291">
    <property type="entry name" value="NAD(P)-bd_dom_sf"/>
</dbReference>
<sequence>MADIFDNQVTLITGASSGIGRATALHFAANGAKVMVADSNVEGGEETVTSIKETGGEASFVHVDVTQSSEVEAMVTRTVETY</sequence>
<proteinExistence type="predicted"/>
<dbReference type="Gene3D" id="3.40.50.720">
    <property type="entry name" value="NAD(P)-binding Rossmann-like Domain"/>
    <property type="match status" value="1"/>
</dbReference>
<reference evidence="1" key="1">
    <citation type="submission" date="2018-05" db="EMBL/GenBank/DDBJ databases">
        <authorList>
            <person name="Lanie J.A."/>
            <person name="Ng W.-L."/>
            <person name="Kazmierczak K.M."/>
            <person name="Andrzejewski T.M."/>
            <person name="Davidsen T.M."/>
            <person name="Wayne K.J."/>
            <person name="Tettelin H."/>
            <person name="Glass J.I."/>
            <person name="Rusch D."/>
            <person name="Podicherti R."/>
            <person name="Tsui H.-C.T."/>
            <person name="Winkler M.E."/>
        </authorList>
    </citation>
    <scope>NUCLEOTIDE SEQUENCE</scope>
</reference>
<dbReference type="Pfam" id="PF00106">
    <property type="entry name" value="adh_short"/>
    <property type="match status" value="1"/>
</dbReference>
<dbReference type="SUPFAM" id="SSF51735">
    <property type="entry name" value="NAD(P)-binding Rossmann-fold domains"/>
    <property type="match status" value="1"/>
</dbReference>
<dbReference type="InterPro" id="IPR002347">
    <property type="entry name" value="SDR_fam"/>
</dbReference>
<dbReference type="AlphaFoldDB" id="A0A382XMI2"/>
<gene>
    <name evidence="1" type="ORF">METZ01_LOCUS424918</name>
</gene>